<feature type="transmembrane region" description="Helical" evidence="1">
    <location>
        <begin position="38"/>
        <end position="55"/>
    </location>
</feature>
<sequence>MRPDRVFVLFNLLSGLGMGFIAPNYAPFVLGVGLTMPQIALINAVFFLTIVVMELPTGMLADGRSRAWSIWIGSAFAAVFHLAYSLVSGFWGALFCEVMAGISMSFISGALDAWVTDALGGAGDGKQLRKVLASGAVTSSIGCLAGGVAGAFCGVYDLRLGFWIGGGFQLAAFVVARLFMDRRGEPLQRTGELVALKDSLTALWSSRSLAWAAMAAASSGLVCSFNHYWSPFFIGRFGRIDRLSLVWVVIYGGSTLGSWAIRRWARCHGRESLAVVASLGLTGLGLAFTALLPGLFWPLMFAFGHEFGRGAFRPLISTFVQRRVGSSFRATYGSLQSFIERFGFATVLSLVWLLTRHLPDGEPLIALTWTVQGSLLTLIAGLLWLFRPRRQSD</sequence>
<accession>A0A2M7QBG1</accession>
<feature type="transmembrane region" description="Helical" evidence="1">
    <location>
        <begin position="364"/>
        <end position="386"/>
    </location>
</feature>
<dbReference type="PANTHER" id="PTHR23530">
    <property type="entry name" value="TRANSPORT PROTEIN-RELATED"/>
    <property type="match status" value="1"/>
</dbReference>
<gene>
    <name evidence="2" type="ORF">COY93_01125</name>
</gene>
<dbReference type="EMBL" id="PFLC01000014">
    <property type="protein sequence ID" value="PIY63200.1"/>
    <property type="molecule type" value="Genomic_DNA"/>
</dbReference>
<dbReference type="InterPro" id="IPR011701">
    <property type="entry name" value="MFS"/>
</dbReference>
<dbReference type="InterPro" id="IPR036259">
    <property type="entry name" value="MFS_trans_sf"/>
</dbReference>
<comment type="caution">
    <text evidence="2">The sequence shown here is derived from an EMBL/GenBank/DDBJ whole genome shotgun (WGS) entry which is preliminary data.</text>
</comment>
<dbReference type="Proteomes" id="UP000230973">
    <property type="component" value="Unassembled WGS sequence"/>
</dbReference>
<feature type="transmembrane region" description="Helical" evidence="1">
    <location>
        <begin position="67"/>
        <end position="84"/>
    </location>
</feature>
<keyword evidence="1" id="KW-0472">Membrane</keyword>
<evidence type="ECO:0000256" key="1">
    <source>
        <dbReference type="SAM" id="Phobius"/>
    </source>
</evidence>
<keyword evidence="1" id="KW-0812">Transmembrane</keyword>
<dbReference type="CDD" id="cd06174">
    <property type="entry name" value="MFS"/>
    <property type="match status" value="1"/>
</dbReference>
<dbReference type="InterPro" id="IPR053160">
    <property type="entry name" value="MFS_DHA3_Transporter"/>
</dbReference>
<protein>
    <recommendedName>
        <fullName evidence="4">Major facilitator superfamily (MFS) profile domain-containing protein</fullName>
    </recommendedName>
</protein>
<dbReference type="SUPFAM" id="SSF103473">
    <property type="entry name" value="MFS general substrate transporter"/>
    <property type="match status" value="1"/>
</dbReference>
<feature type="transmembrane region" description="Helical" evidence="1">
    <location>
        <begin position="90"/>
        <end position="111"/>
    </location>
</feature>
<organism evidence="2 3">
    <name type="scientific">Candidatus Uhrbacteria bacterium CG_4_10_14_0_8_um_filter_58_22</name>
    <dbReference type="NCBI Taxonomy" id="1975029"/>
    <lineage>
        <taxon>Bacteria</taxon>
        <taxon>Candidatus Uhriibacteriota</taxon>
    </lineage>
</organism>
<keyword evidence="1" id="KW-1133">Transmembrane helix</keyword>
<proteinExistence type="predicted"/>
<evidence type="ECO:0008006" key="4">
    <source>
        <dbReference type="Google" id="ProtNLM"/>
    </source>
</evidence>
<feature type="transmembrane region" description="Helical" evidence="1">
    <location>
        <begin position="273"/>
        <end position="297"/>
    </location>
</feature>
<feature type="transmembrane region" description="Helical" evidence="1">
    <location>
        <begin position="131"/>
        <end position="152"/>
    </location>
</feature>
<evidence type="ECO:0000313" key="3">
    <source>
        <dbReference type="Proteomes" id="UP000230973"/>
    </source>
</evidence>
<dbReference type="PANTHER" id="PTHR23530:SF1">
    <property type="entry name" value="PERMEASE, MAJOR FACILITATOR SUPERFAMILY-RELATED"/>
    <property type="match status" value="1"/>
</dbReference>
<reference evidence="3" key="1">
    <citation type="submission" date="2017-09" db="EMBL/GenBank/DDBJ databases">
        <title>Depth-based differentiation of microbial function through sediment-hosted aquifers and enrichment of novel symbionts in the deep terrestrial subsurface.</title>
        <authorList>
            <person name="Probst A.J."/>
            <person name="Ladd B."/>
            <person name="Jarett J.K."/>
            <person name="Geller-Mcgrath D.E."/>
            <person name="Sieber C.M.K."/>
            <person name="Emerson J.B."/>
            <person name="Anantharaman K."/>
            <person name="Thomas B.C."/>
            <person name="Malmstrom R."/>
            <person name="Stieglmeier M."/>
            <person name="Klingl A."/>
            <person name="Woyke T."/>
            <person name="Ryan C.M."/>
            <person name="Banfield J.F."/>
        </authorList>
    </citation>
    <scope>NUCLEOTIDE SEQUENCE [LARGE SCALE GENOMIC DNA]</scope>
</reference>
<dbReference type="Pfam" id="PF07690">
    <property type="entry name" value="MFS_1"/>
    <property type="match status" value="1"/>
</dbReference>
<feature type="transmembrane region" description="Helical" evidence="1">
    <location>
        <begin position="209"/>
        <end position="229"/>
    </location>
</feature>
<dbReference type="AlphaFoldDB" id="A0A2M7QBG1"/>
<feature type="transmembrane region" description="Helical" evidence="1">
    <location>
        <begin position="158"/>
        <end position="179"/>
    </location>
</feature>
<feature type="transmembrane region" description="Helical" evidence="1">
    <location>
        <begin position="244"/>
        <end position="261"/>
    </location>
</feature>
<dbReference type="GO" id="GO:0022857">
    <property type="term" value="F:transmembrane transporter activity"/>
    <property type="evidence" value="ECO:0007669"/>
    <property type="project" value="InterPro"/>
</dbReference>
<name>A0A2M7QBG1_9BACT</name>
<evidence type="ECO:0000313" key="2">
    <source>
        <dbReference type="EMBL" id="PIY63200.1"/>
    </source>
</evidence>
<dbReference type="Gene3D" id="1.20.1250.20">
    <property type="entry name" value="MFS general substrate transporter like domains"/>
    <property type="match status" value="1"/>
</dbReference>
<feature type="transmembrane region" description="Helical" evidence="1">
    <location>
        <begin position="7"/>
        <end position="26"/>
    </location>
</feature>